<dbReference type="PROSITE" id="PS00028">
    <property type="entry name" value="ZINC_FINGER_C2H2_1"/>
    <property type="match status" value="9"/>
</dbReference>
<feature type="region of interest" description="Disordered" evidence="11">
    <location>
        <begin position="225"/>
        <end position="317"/>
    </location>
</feature>
<evidence type="ECO:0000259" key="12">
    <source>
        <dbReference type="PROSITE" id="PS50157"/>
    </source>
</evidence>
<dbReference type="PROSITE" id="PS50157">
    <property type="entry name" value="ZINC_FINGER_C2H2_2"/>
    <property type="match status" value="8"/>
</dbReference>
<feature type="region of interest" description="Disordered" evidence="11">
    <location>
        <begin position="1"/>
        <end position="27"/>
    </location>
</feature>
<keyword evidence="6" id="KW-0862">Zinc</keyword>
<feature type="domain" description="C2H2-type" evidence="12">
    <location>
        <begin position="527"/>
        <end position="554"/>
    </location>
</feature>
<dbReference type="EMBL" id="AJWK01026095">
    <property type="status" value="NOT_ANNOTATED_CDS"/>
    <property type="molecule type" value="Genomic_DNA"/>
</dbReference>
<keyword evidence="3" id="KW-0479">Metal-binding</keyword>
<dbReference type="Proteomes" id="UP000092461">
    <property type="component" value="Unassembled WGS sequence"/>
</dbReference>
<keyword evidence="9" id="KW-0539">Nucleus</keyword>
<keyword evidence="8" id="KW-0804">Transcription</keyword>
<name>A0A1B0CSI2_LUTLO</name>
<evidence type="ECO:0000313" key="14">
    <source>
        <dbReference type="EnsemblMetazoa" id="LLOJ007831-PA"/>
    </source>
</evidence>
<dbReference type="Pfam" id="PF00096">
    <property type="entry name" value="zf-C2H2"/>
    <property type="match status" value="3"/>
</dbReference>
<evidence type="ECO:0000256" key="6">
    <source>
        <dbReference type="ARBA" id="ARBA00022833"/>
    </source>
</evidence>
<keyword evidence="5 10" id="KW-0863">Zinc-finger</keyword>
<dbReference type="EMBL" id="GITU01001115">
    <property type="protein sequence ID" value="MBC1169818.1"/>
    <property type="molecule type" value="Transcribed_RNA"/>
</dbReference>
<dbReference type="EnsemblMetazoa" id="LLOJ007831-RA">
    <property type="protein sequence ID" value="LLOJ007831-PA"/>
    <property type="gene ID" value="LLOJ007831"/>
</dbReference>
<evidence type="ECO:0000256" key="4">
    <source>
        <dbReference type="ARBA" id="ARBA00022737"/>
    </source>
</evidence>
<dbReference type="VEuPathDB" id="VectorBase:LLOJ007831"/>
<evidence type="ECO:0000256" key="1">
    <source>
        <dbReference type="ARBA" id="ARBA00004123"/>
    </source>
</evidence>
<keyword evidence="15" id="KW-1185">Reference proteome</keyword>
<evidence type="ECO:0000256" key="9">
    <source>
        <dbReference type="ARBA" id="ARBA00023242"/>
    </source>
</evidence>
<feature type="domain" description="C2H2-type" evidence="12">
    <location>
        <begin position="464"/>
        <end position="492"/>
    </location>
</feature>
<reference evidence="14" key="3">
    <citation type="submission" date="2020-05" db="UniProtKB">
        <authorList>
            <consortium name="EnsemblMetazoa"/>
        </authorList>
    </citation>
    <scope>IDENTIFICATION</scope>
    <source>
        <strain evidence="14">Jacobina</strain>
    </source>
</reference>
<feature type="domain" description="C2H2-type" evidence="12">
    <location>
        <begin position="498"/>
        <end position="525"/>
    </location>
</feature>
<dbReference type="Gene3D" id="3.30.160.60">
    <property type="entry name" value="Classic Zinc Finger"/>
    <property type="match status" value="5"/>
</dbReference>
<evidence type="ECO:0000313" key="15">
    <source>
        <dbReference type="Proteomes" id="UP000092461"/>
    </source>
</evidence>
<protein>
    <submittedName>
        <fullName evidence="13">Putative c2h2-type zn-finger protein</fullName>
    </submittedName>
</protein>
<dbReference type="FunFam" id="3.30.160.60:FF:000193">
    <property type="entry name" value="Zinc finger protein 300"/>
    <property type="match status" value="1"/>
</dbReference>
<evidence type="ECO:0000256" key="7">
    <source>
        <dbReference type="ARBA" id="ARBA00023015"/>
    </source>
</evidence>
<evidence type="ECO:0000256" key="3">
    <source>
        <dbReference type="ARBA" id="ARBA00022723"/>
    </source>
</evidence>
<dbReference type="AlphaFoldDB" id="A0A1B0CSI2"/>
<proteinExistence type="inferred from homology"/>
<sequence length="663" mass="76630">MARDLREEATSQEIPSDDEDLSKSEYQADTQSECKNESFRLDCCYCAERFPSSKQRFRHEKTCVIGPVERFSCKLCCINFRYEQGLWRHDLRHQLPGGFLCHICNAGFTSHTDRVQHMDAQHREYKCQICVGSFRKKVDYVNHIVRTHSNCKCWILQKSVKEEEAIKDSTQLTCDKCGSCMGSLAAKLEQLAGENEVSIIHPMETIHIEEYPAKQDKIPTDVELFNGIADEPQKSKPIRRSPKRRKRPSPEKILITSDEEFPDLDDDLPLSRLKKQATTTEHYTVEEVIEPPERRRNKRKRTSIESGNSDGSNDVAFQDVSESNDSLKNWVKAAGGRRRRSSTNDEQKICKIPEYRCKLCPQIYCFEKRYLGHLKTEHGIEMKPESENENDSQYNLKETFLLGYRKHGCRFCKRRFATKEALTNHERCHTPDGKLRIKCTLCSELFEDEQQIKEHKKSVHRDEVTCKFCNKTYAGERNLRTHIELRHTKTKTIKKMTYLCGKCGKNFTSKTALLDHERSDCGKAPIYQCDVCKKFYHSAGSLKGHKTLHTKVRPFLCKFCGKSYRNPGQLRVHERTHTGEKPHKCTYCPKAFSHRETLLTHITMHTGFKRFMCSGCGQEICLHLQSPGAPEGTCRHMLGLVPNCTKAVGPMDIHLMPQEDNQM</sequence>
<dbReference type="InterPro" id="IPR013087">
    <property type="entry name" value="Znf_C2H2_type"/>
</dbReference>
<accession>A0A1B0CSI2</accession>
<feature type="domain" description="C2H2-type" evidence="12">
    <location>
        <begin position="407"/>
        <end position="434"/>
    </location>
</feature>
<dbReference type="PANTHER" id="PTHR24379">
    <property type="entry name" value="KRAB AND ZINC FINGER DOMAIN-CONTAINING"/>
    <property type="match status" value="1"/>
</dbReference>
<dbReference type="PANTHER" id="PTHR24379:SF121">
    <property type="entry name" value="C2H2-TYPE DOMAIN-CONTAINING PROTEIN"/>
    <property type="match status" value="1"/>
</dbReference>
<comment type="similarity">
    <text evidence="2">Belongs to the krueppel C2H2-type zinc-finger protein family.</text>
</comment>
<keyword evidence="7" id="KW-0805">Transcription regulation</keyword>
<feature type="compositionally biased region" description="Basic residues" evidence="11">
    <location>
        <begin position="236"/>
        <end position="247"/>
    </location>
</feature>
<dbReference type="VEuPathDB" id="VectorBase:LLONM1_008174"/>
<dbReference type="GO" id="GO:0008270">
    <property type="term" value="F:zinc ion binding"/>
    <property type="evidence" value="ECO:0007669"/>
    <property type="project" value="UniProtKB-KW"/>
</dbReference>
<dbReference type="SMART" id="SM00355">
    <property type="entry name" value="ZnF_C2H2"/>
    <property type="match status" value="11"/>
</dbReference>
<feature type="domain" description="C2H2-type" evidence="12">
    <location>
        <begin position="583"/>
        <end position="610"/>
    </location>
</feature>
<evidence type="ECO:0000313" key="13">
    <source>
        <dbReference type="EMBL" id="MBC1169818.1"/>
    </source>
</evidence>
<dbReference type="InterPro" id="IPR036236">
    <property type="entry name" value="Znf_C2H2_sf"/>
</dbReference>
<dbReference type="GO" id="GO:0005634">
    <property type="term" value="C:nucleus"/>
    <property type="evidence" value="ECO:0007669"/>
    <property type="project" value="UniProtKB-SubCell"/>
</dbReference>
<feature type="domain" description="C2H2-type" evidence="12">
    <location>
        <begin position="125"/>
        <end position="153"/>
    </location>
</feature>
<reference evidence="13" key="2">
    <citation type="journal article" date="2020" name="BMC">
        <title>Leishmania infection induces a limited differential gene expression in the sand fly midgut.</title>
        <authorList>
            <person name="Coutinho-Abreu I.V."/>
            <person name="Serafim T.D."/>
            <person name="Meneses C."/>
            <person name="Kamhawi S."/>
            <person name="Oliveira F."/>
            <person name="Valenzuela J.G."/>
        </authorList>
    </citation>
    <scope>NUCLEOTIDE SEQUENCE</scope>
    <source>
        <strain evidence="13">Jacobina</strain>
        <tissue evidence="13">Midgut</tissue>
    </source>
</reference>
<reference evidence="15" key="1">
    <citation type="submission" date="2012-05" db="EMBL/GenBank/DDBJ databases">
        <title>Whole Genome Assembly of Lutzomyia longipalpis.</title>
        <authorList>
            <person name="Richards S."/>
            <person name="Qu C."/>
            <person name="Dillon R."/>
            <person name="Worley K."/>
            <person name="Scherer S."/>
            <person name="Batterton M."/>
            <person name="Taylor A."/>
            <person name="Hawes A."/>
            <person name="Hernandez B."/>
            <person name="Kovar C."/>
            <person name="Mandapat C."/>
            <person name="Pham C."/>
            <person name="Qu C."/>
            <person name="Jing C."/>
            <person name="Bess C."/>
            <person name="Bandaranaike D."/>
            <person name="Ngo D."/>
            <person name="Ongeri F."/>
            <person name="Arias F."/>
            <person name="Lara F."/>
            <person name="Weissenberger G."/>
            <person name="Kamau G."/>
            <person name="Han H."/>
            <person name="Shen H."/>
            <person name="Dinh H."/>
            <person name="Khalil I."/>
            <person name="Jones J."/>
            <person name="Shafer J."/>
            <person name="Jayaseelan J."/>
            <person name="Quiroz J."/>
            <person name="Blankenburg K."/>
            <person name="Nguyen L."/>
            <person name="Jackson L."/>
            <person name="Francisco L."/>
            <person name="Tang L.-Y."/>
            <person name="Pu L.-L."/>
            <person name="Perales L."/>
            <person name="Lorensuhewa L."/>
            <person name="Munidasa M."/>
            <person name="Coyle M."/>
            <person name="Taylor M."/>
            <person name="Puazo M."/>
            <person name="Firestine M."/>
            <person name="Scheel M."/>
            <person name="Javaid M."/>
            <person name="Wang M."/>
            <person name="Li M."/>
            <person name="Tabassum N."/>
            <person name="Saada N."/>
            <person name="Osuji N."/>
            <person name="Aqrawi P."/>
            <person name="Fu Q."/>
            <person name="Thornton R."/>
            <person name="Raj R."/>
            <person name="Goodspeed R."/>
            <person name="Mata R."/>
            <person name="Najjar R."/>
            <person name="Gubbala S."/>
            <person name="Lee S."/>
            <person name="Denson S."/>
            <person name="Patil S."/>
            <person name="Macmil S."/>
            <person name="Qi S."/>
            <person name="Matskevitch T."/>
            <person name="Palculict T."/>
            <person name="Mathew T."/>
            <person name="Vee V."/>
            <person name="Velamala V."/>
            <person name="Korchina V."/>
            <person name="Cai W."/>
            <person name="Liu W."/>
            <person name="Dai W."/>
            <person name="Zou X."/>
            <person name="Zhu Y."/>
            <person name="Zhang Y."/>
            <person name="Wu Y.-Q."/>
            <person name="Xin Y."/>
            <person name="Nazarath L."/>
            <person name="Kovar C."/>
            <person name="Han Y."/>
            <person name="Muzny D."/>
            <person name="Gibbs R."/>
        </authorList>
    </citation>
    <scope>NUCLEOTIDE SEQUENCE [LARGE SCALE GENOMIC DNA]</scope>
    <source>
        <strain evidence="15">Jacobina</strain>
    </source>
</reference>
<evidence type="ECO:0000256" key="11">
    <source>
        <dbReference type="SAM" id="MobiDB-lite"/>
    </source>
</evidence>
<keyword evidence="4" id="KW-0677">Repeat</keyword>
<evidence type="ECO:0000256" key="2">
    <source>
        <dbReference type="ARBA" id="ARBA00006991"/>
    </source>
</evidence>
<feature type="compositionally biased region" description="Acidic residues" evidence="11">
    <location>
        <begin position="257"/>
        <end position="268"/>
    </location>
</feature>
<evidence type="ECO:0000256" key="8">
    <source>
        <dbReference type="ARBA" id="ARBA00023163"/>
    </source>
</evidence>
<evidence type="ECO:0000256" key="5">
    <source>
        <dbReference type="ARBA" id="ARBA00022771"/>
    </source>
</evidence>
<feature type="domain" description="C2H2-type" evidence="12">
    <location>
        <begin position="555"/>
        <end position="582"/>
    </location>
</feature>
<organism evidence="14 15">
    <name type="scientific">Lutzomyia longipalpis</name>
    <name type="common">Sand fly</name>
    <dbReference type="NCBI Taxonomy" id="7200"/>
    <lineage>
        <taxon>Eukaryota</taxon>
        <taxon>Metazoa</taxon>
        <taxon>Ecdysozoa</taxon>
        <taxon>Arthropoda</taxon>
        <taxon>Hexapoda</taxon>
        <taxon>Insecta</taxon>
        <taxon>Pterygota</taxon>
        <taxon>Neoptera</taxon>
        <taxon>Endopterygota</taxon>
        <taxon>Diptera</taxon>
        <taxon>Nematocera</taxon>
        <taxon>Psychodoidea</taxon>
        <taxon>Psychodidae</taxon>
        <taxon>Lutzomyia</taxon>
        <taxon>Lutzomyia</taxon>
    </lineage>
</organism>
<dbReference type="FunFam" id="3.30.160.60:FF:001530">
    <property type="entry name" value="Zinc finger protein 268"/>
    <property type="match status" value="1"/>
</dbReference>
<feature type="domain" description="C2H2-type" evidence="12">
    <location>
        <begin position="437"/>
        <end position="465"/>
    </location>
</feature>
<dbReference type="SUPFAM" id="SSF57667">
    <property type="entry name" value="beta-beta-alpha zinc fingers"/>
    <property type="match status" value="5"/>
</dbReference>
<evidence type="ECO:0000256" key="10">
    <source>
        <dbReference type="PROSITE-ProRule" id="PRU00042"/>
    </source>
</evidence>
<comment type="subcellular location">
    <subcellularLocation>
        <location evidence="1">Nucleus</location>
    </subcellularLocation>
</comment>